<dbReference type="Gene3D" id="3.40.630.40">
    <property type="entry name" value="Zn-dependent exopeptidases"/>
    <property type="match status" value="1"/>
</dbReference>
<accession>A0AAE3JRF8</accession>
<dbReference type="EC" id="3.5.1.28" evidence="2"/>
<feature type="signal peptide" evidence="4">
    <location>
        <begin position="1"/>
        <end position="22"/>
    </location>
</feature>
<proteinExistence type="predicted"/>
<comment type="caution">
    <text evidence="6">The sequence shown here is derived from an EMBL/GenBank/DDBJ whole genome shotgun (WGS) entry which is preliminary data.</text>
</comment>
<evidence type="ECO:0000256" key="4">
    <source>
        <dbReference type="SAM" id="SignalP"/>
    </source>
</evidence>
<dbReference type="GO" id="GO:0030288">
    <property type="term" value="C:outer membrane-bounded periplasmic space"/>
    <property type="evidence" value="ECO:0007669"/>
    <property type="project" value="TreeGrafter"/>
</dbReference>
<dbReference type="PANTHER" id="PTHR30404:SF0">
    <property type="entry name" value="N-ACETYLMURAMOYL-L-ALANINE AMIDASE AMIC"/>
    <property type="match status" value="1"/>
</dbReference>
<feature type="domain" description="MurNAc-LAA" evidence="5">
    <location>
        <begin position="93"/>
        <end position="210"/>
    </location>
</feature>
<dbReference type="PANTHER" id="PTHR30404">
    <property type="entry name" value="N-ACETYLMURAMOYL-L-ALANINE AMIDASE"/>
    <property type="match status" value="1"/>
</dbReference>
<dbReference type="CDD" id="cd02696">
    <property type="entry name" value="MurNAc-LAA"/>
    <property type="match status" value="1"/>
</dbReference>
<keyword evidence="3" id="KW-0378">Hydrolase</keyword>
<dbReference type="InterPro" id="IPR002508">
    <property type="entry name" value="MurNAc-LAA_cat"/>
</dbReference>
<dbReference type="EMBL" id="JAIRBC010000050">
    <property type="protein sequence ID" value="MCG2462854.1"/>
    <property type="molecule type" value="Genomic_DNA"/>
</dbReference>
<dbReference type="SUPFAM" id="SSF53187">
    <property type="entry name" value="Zn-dependent exopeptidases"/>
    <property type="match status" value="1"/>
</dbReference>
<keyword evidence="4" id="KW-0732">Signal</keyword>
<comment type="catalytic activity">
    <reaction evidence="1">
        <text>Hydrolyzes the link between N-acetylmuramoyl residues and L-amino acid residues in certain cell-wall glycopeptides.</text>
        <dbReference type="EC" id="3.5.1.28"/>
    </reaction>
</comment>
<keyword evidence="7" id="KW-1185">Reference proteome</keyword>
<gene>
    <name evidence="6" type="ORF">K8352_18975</name>
</gene>
<evidence type="ECO:0000256" key="2">
    <source>
        <dbReference type="ARBA" id="ARBA00011901"/>
    </source>
</evidence>
<dbReference type="AlphaFoldDB" id="A0AAE3JRF8"/>
<feature type="chain" id="PRO_5042100277" description="N-acetylmuramoyl-L-alanine amidase" evidence="4">
    <location>
        <begin position="23"/>
        <end position="216"/>
    </location>
</feature>
<dbReference type="RefSeq" id="WP_317903986.1">
    <property type="nucleotide sequence ID" value="NZ_JAIRBC010000050.1"/>
</dbReference>
<evidence type="ECO:0000259" key="5">
    <source>
        <dbReference type="SMART" id="SM00646"/>
    </source>
</evidence>
<protein>
    <recommendedName>
        <fullName evidence="2">N-acetylmuramoyl-L-alanine amidase</fullName>
        <ecNumber evidence="2">3.5.1.28</ecNumber>
    </recommendedName>
</protein>
<evidence type="ECO:0000256" key="3">
    <source>
        <dbReference type="ARBA" id="ARBA00022801"/>
    </source>
</evidence>
<evidence type="ECO:0000313" key="7">
    <source>
        <dbReference type="Proteomes" id="UP001200642"/>
    </source>
</evidence>
<evidence type="ECO:0000313" key="6">
    <source>
        <dbReference type="EMBL" id="MCG2462854.1"/>
    </source>
</evidence>
<dbReference type="SMART" id="SM00646">
    <property type="entry name" value="Ami_3"/>
    <property type="match status" value="1"/>
</dbReference>
<dbReference type="Pfam" id="PF01520">
    <property type="entry name" value="Amidase_3"/>
    <property type="match status" value="1"/>
</dbReference>
<name>A0AAE3JRF8_9FLAO</name>
<dbReference type="GO" id="GO:0008745">
    <property type="term" value="F:N-acetylmuramoyl-L-alanine amidase activity"/>
    <property type="evidence" value="ECO:0007669"/>
    <property type="project" value="UniProtKB-EC"/>
</dbReference>
<organism evidence="6 7">
    <name type="scientific">Cerina litoralis</name>
    <dbReference type="NCBI Taxonomy" id="2874477"/>
    <lineage>
        <taxon>Bacteria</taxon>
        <taxon>Pseudomonadati</taxon>
        <taxon>Bacteroidota</taxon>
        <taxon>Flavobacteriia</taxon>
        <taxon>Flavobacteriales</taxon>
        <taxon>Flavobacteriaceae</taxon>
        <taxon>Cerina</taxon>
    </lineage>
</organism>
<sequence>MKKVLKNISFLILLLRICPIFGQDVDTRKVVVIDPGHGGKDFGAVGENGIMEKEVALEVAKQILILNNTLFDNEIDIYLTRYGDTLISLKDRSRLAKTVMADVYMSLHCNASPSFSNGIEVYVHNSKTGKSQVKKSIAVGLSVLNESTGNLGFKRRGIRFANFQVLRETVIFCPAVLIEMGFVTNVDEADYFLEPKNNSAMALAILIGLYNYLNVI</sequence>
<evidence type="ECO:0000256" key="1">
    <source>
        <dbReference type="ARBA" id="ARBA00001561"/>
    </source>
</evidence>
<dbReference type="Proteomes" id="UP001200642">
    <property type="component" value="Unassembled WGS sequence"/>
</dbReference>
<dbReference type="GO" id="GO:0009253">
    <property type="term" value="P:peptidoglycan catabolic process"/>
    <property type="evidence" value="ECO:0007669"/>
    <property type="project" value="InterPro"/>
</dbReference>
<dbReference type="InterPro" id="IPR050695">
    <property type="entry name" value="N-acetylmuramoyl_amidase_3"/>
</dbReference>
<reference evidence="6" key="1">
    <citation type="submission" date="2023-02" db="EMBL/GenBank/DDBJ databases">
        <title>Genome of Flavobacteriaceae gen. nov. sp. strain F89.</title>
        <authorList>
            <person name="Wang Y."/>
        </authorList>
    </citation>
    <scope>NUCLEOTIDE SEQUENCE</scope>
    <source>
        <strain evidence="6">F89</strain>
    </source>
</reference>